<accession>A0A0E0HP27</accession>
<sequence>MATPTDAAAQNLHATMATPTDAAAHVLVVPYPALGHLIRILDLVRLLASRGLRLTVVRHGPAPRRRAPGRGRLRAHPAVPKGPPGAAPRLLPTRVVAFAGLRGPLGSWARARAGTPDRVVAVLSDFLCGWTQLLAAELGVPHVVFSPSGVYGTAMLHSLFRVMPRPADENDDESPVRFVDIPGSPAYPWRQLTRAYRTYKKGDEIDEGFKSNFLWNLESSSFVSNTFRQLEGRYLESPLADLGFRRVRAIGPLAPEADDDASGNRGGETAVADGRVGPLRFADRSVVYVSFGSMSQLQPLHAAALAAALERTGAAFSAAASGRGMVIRGWAPQLAALRHRAVGWFITHSGWNSVVEAVAAGVAMLTWPMVADQFMNARLLVDELRAAVPVSWGGVAAPPSANEVARVLEATVLAADGGEVGARVEELAVEAMAATREGGSSWVEVDELITTKTHRHGRVGAPRRCRLEKKERGGGGSPGGLAGAIYSLHPAGEAGDNGDHAWDGRKMVAARSERGWRREALITAITPYVMATVTDAAAHVLVVPYPAQGHLIPFIDIVRLLASRGGLRLTVVVTPATAPLLAPHLAEHTGRGGSGAFALTLPFPSHPAVPAGVENAKGSPPELFAKLVVAFAGLRGPLGSWARDRADTHHRVVAVLSDFLCGWTQPLAAELGVTHVVFSPAGVYAAAVMHSLYRVMPRPDDENDDECPVTFPDIPGCPAYPWRQITRTYRTYKKSDEIAEGFKSNFLWNLESSSFVSNTFRRLEGQYLERPLADLGFRRVRAIGPLAPESDVSGNRGGEMAVAASELCAWLDQFADRTVVYVSFGSMALLQPPHVAALSAALERTGAAFVWAAGSHTALPEGFEERAAAGGRGTVIRGWAPQLSALRHRAVGWFVTHCGWNSILEAVAAGVAMLTWPMVADQFVNARLLVDELRTAVPVSWGGVAAPPTADEVARVLEATVLMAADGGEASDSEWSHVGARVEELAVEAAAATREGGSSWVEVDELARELRGL</sequence>
<dbReference type="Pfam" id="PF26168">
    <property type="entry name" value="Glyco_transf_N"/>
    <property type="match status" value="1"/>
</dbReference>
<dbReference type="EnsemblPlants" id="ONIVA06G12660.1">
    <property type="protein sequence ID" value="ONIVA06G12660.1"/>
    <property type="gene ID" value="ONIVA06G12660"/>
</dbReference>
<feature type="compositionally biased region" description="Basic residues" evidence="3">
    <location>
        <begin position="61"/>
        <end position="75"/>
    </location>
</feature>
<dbReference type="Proteomes" id="UP000006591">
    <property type="component" value="Chromosome 6"/>
</dbReference>
<dbReference type="InterPro" id="IPR058980">
    <property type="entry name" value="Glyco_transf_N"/>
</dbReference>
<dbReference type="OMA" id="KSWLDQF"/>
<keyword evidence="2" id="KW-0808">Transferase</keyword>
<evidence type="ECO:0000313" key="5">
    <source>
        <dbReference type="EnsemblPlants" id="ONIVA06G12660.1"/>
    </source>
</evidence>
<dbReference type="SUPFAM" id="SSF53756">
    <property type="entry name" value="UDP-Glycosyltransferase/glycogen phosphorylase"/>
    <property type="match status" value="2"/>
</dbReference>
<dbReference type="Gramene" id="ONIVA06G12660.1">
    <property type="protein sequence ID" value="ONIVA06G12660.1"/>
    <property type="gene ID" value="ONIVA06G12660"/>
</dbReference>
<dbReference type="AlphaFoldDB" id="A0A0E0HP27"/>
<evidence type="ECO:0000256" key="2">
    <source>
        <dbReference type="ARBA" id="ARBA00022679"/>
    </source>
</evidence>
<evidence type="ECO:0000259" key="4">
    <source>
        <dbReference type="Pfam" id="PF26168"/>
    </source>
</evidence>
<dbReference type="InterPro" id="IPR002213">
    <property type="entry name" value="UDP_glucos_trans"/>
</dbReference>
<keyword evidence="6" id="KW-1185">Reference proteome</keyword>
<dbReference type="Gene3D" id="3.40.50.2000">
    <property type="entry name" value="Glycogen Phosphorylase B"/>
    <property type="match status" value="4"/>
</dbReference>
<dbReference type="FunFam" id="3.40.50.2000:FF:000064">
    <property type="entry name" value="Glycosyltransferase"/>
    <property type="match status" value="1"/>
</dbReference>
<dbReference type="PANTHER" id="PTHR48047:SF6">
    <property type="entry name" value="OS06G0282400 PROTEIN"/>
    <property type="match status" value="1"/>
</dbReference>
<proteinExistence type="inferred from homology"/>
<dbReference type="PANTHER" id="PTHR48047">
    <property type="entry name" value="GLYCOSYLTRANSFERASE"/>
    <property type="match status" value="1"/>
</dbReference>
<dbReference type="Pfam" id="PF00201">
    <property type="entry name" value="UDPGT"/>
    <property type="match status" value="2"/>
</dbReference>
<evidence type="ECO:0000256" key="3">
    <source>
        <dbReference type="SAM" id="MobiDB-lite"/>
    </source>
</evidence>
<comment type="similarity">
    <text evidence="1">Belongs to the UDP-glycosyltransferase family.</text>
</comment>
<dbReference type="GO" id="GO:0035251">
    <property type="term" value="F:UDP-glucosyltransferase activity"/>
    <property type="evidence" value="ECO:0007669"/>
    <property type="project" value="TreeGrafter"/>
</dbReference>
<evidence type="ECO:0000256" key="1">
    <source>
        <dbReference type="ARBA" id="ARBA00009995"/>
    </source>
</evidence>
<protein>
    <recommendedName>
        <fullName evidence="4">Glycosyltransferase N-terminal domain-containing protein</fullName>
    </recommendedName>
</protein>
<dbReference type="CDD" id="cd03784">
    <property type="entry name" value="GT1_Gtf-like"/>
    <property type="match status" value="2"/>
</dbReference>
<reference evidence="5" key="2">
    <citation type="submission" date="2018-04" db="EMBL/GenBank/DDBJ databases">
        <title>OnivRS2 (Oryza nivara Reference Sequence Version 2).</title>
        <authorList>
            <person name="Zhang J."/>
            <person name="Kudrna D."/>
            <person name="Lee S."/>
            <person name="Talag J."/>
            <person name="Rajasekar S."/>
            <person name="Welchert J."/>
            <person name="Hsing Y.-I."/>
            <person name="Wing R.A."/>
        </authorList>
    </citation>
    <scope>NUCLEOTIDE SEQUENCE [LARGE SCALE GENOMIC DNA]</scope>
    <source>
        <strain evidence="5">SL10</strain>
    </source>
</reference>
<reference evidence="5" key="1">
    <citation type="submission" date="2015-04" db="UniProtKB">
        <authorList>
            <consortium name="EnsemblPlants"/>
        </authorList>
    </citation>
    <scope>IDENTIFICATION</scope>
    <source>
        <strain evidence="5">SL10</strain>
    </source>
</reference>
<feature type="region of interest" description="Disordered" evidence="3">
    <location>
        <begin position="61"/>
        <end position="86"/>
    </location>
</feature>
<dbReference type="HOGENOM" id="CLU_009694_0_0_1"/>
<feature type="domain" description="Glycosyltransferase N-terminal" evidence="4">
    <location>
        <begin position="540"/>
        <end position="788"/>
    </location>
</feature>
<dbReference type="eggNOG" id="KOG1192">
    <property type="taxonomic scope" value="Eukaryota"/>
</dbReference>
<organism evidence="5">
    <name type="scientific">Oryza nivara</name>
    <name type="common">Indian wild rice</name>
    <name type="synonym">Oryza sativa f. spontanea</name>
    <dbReference type="NCBI Taxonomy" id="4536"/>
    <lineage>
        <taxon>Eukaryota</taxon>
        <taxon>Viridiplantae</taxon>
        <taxon>Streptophyta</taxon>
        <taxon>Embryophyta</taxon>
        <taxon>Tracheophyta</taxon>
        <taxon>Spermatophyta</taxon>
        <taxon>Magnoliopsida</taxon>
        <taxon>Liliopsida</taxon>
        <taxon>Poales</taxon>
        <taxon>Poaceae</taxon>
        <taxon>BOP clade</taxon>
        <taxon>Oryzoideae</taxon>
        <taxon>Oryzeae</taxon>
        <taxon>Oryzinae</taxon>
        <taxon>Oryza</taxon>
    </lineage>
</organism>
<evidence type="ECO:0000313" key="6">
    <source>
        <dbReference type="Proteomes" id="UP000006591"/>
    </source>
</evidence>
<dbReference type="FunFam" id="3.40.50.2000:FF:000143">
    <property type="entry name" value="UDP-glycosyltransferase 89B1"/>
    <property type="match status" value="1"/>
</dbReference>
<name>A0A0E0HP27_ORYNI</name>